<proteinExistence type="predicted"/>
<evidence type="ECO:0000256" key="3">
    <source>
        <dbReference type="ARBA" id="ARBA00022588"/>
    </source>
</evidence>
<sequence length="239" mass="28196">MIHIFVSTAGDHFIYRYKEVLIHRIQTVDPVIDDLYRDEQLTKDERDDIRRLPKPEDKMRRLYVAIRDCPVIRDRDYWDKEVYRTLYKHNQCVLDEILDDLTKSKEKGFTGDTSHIKCAHFTDGNMMLVTPTQIDPFYIALENPTFSCMGPLLSFRRKTPIHGTVLIYFTLLCQGDPDEEHRIHLYVLPYSRSAEENLDKENEKFGYQRIKKPEHTVDPVYSKVKYHVTGHPGVSVHPK</sequence>
<dbReference type="PROSITE" id="PS51830">
    <property type="entry name" value="FIIND"/>
    <property type="match status" value="1"/>
</dbReference>
<keyword evidence="2" id="KW-0963">Cytoplasm</keyword>
<dbReference type="OrthoDB" id="9908943at2759"/>
<keyword evidence="3" id="KW-0399">Innate immunity</keyword>
<dbReference type="Gene3D" id="1.10.533.10">
    <property type="entry name" value="Death Domain, Fas"/>
    <property type="match status" value="1"/>
</dbReference>
<dbReference type="PROSITE" id="PS50209">
    <property type="entry name" value="CARD"/>
    <property type="match status" value="1"/>
</dbReference>
<dbReference type="PANTHER" id="PTHR46985:SF4">
    <property type="entry name" value="CASPASE RECRUITMENT DOMAIN-CONTAINING PROTEIN 8"/>
    <property type="match status" value="1"/>
</dbReference>
<keyword evidence="4" id="KW-0391">Immunity</keyword>
<dbReference type="GO" id="GO:0045087">
    <property type="term" value="P:innate immune response"/>
    <property type="evidence" value="ECO:0007669"/>
    <property type="project" value="UniProtKB-KW"/>
</dbReference>
<keyword evidence="9" id="KW-1185">Reference proteome</keyword>
<accession>A0A8J6E6V4</accession>
<keyword evidence="5" id="KW-0395">Inflammatory response</keyword>
<dbReference type="InterPro" id="IPR025307">
    <property type="entry name" value="FIIND_dom"/>
</dbReference>
<comment type="caution">
    <text evidence="8">The sequence shown here is derived from an EMBL/GenBank/DDBJ whole genome shotgun (WGS) entry which is preliminary data.</text>
</comment>
<protein>
    <submittedName>
        <fullName evidence="8">Uncharacterized protein</fullName>
    </submittedName>
</protein>
<dbReference type="GO" id="GO:0006954">
    <property type="term" value="P:inflammatory response"/>
    <property type="evidence" value="ECO:0007669"/>
    <property type="project" value="UniProtKB-KW"/>
</dbReference>
<evidence type="ECO:0000256" key="4">
    <source>
        <dbReference type="ARBA" id="ARBA00022859"/>
    </source>
</evidence>
<evidence type="ECO:0000259" key="6">
    <source>
        <dbReference type="PROSITE" id="PS50209"/>
    </source>
</evidence>
<reference evidence="8" key="1">
    <citation type="thesis" date="2020" institute="ProQuest LLC" country="789 East Eisenhower Parkway, Ann Arbor, MI, USA">
        <title>Comparative Genomics and Chromosome Evolution.</title>
        <authorList>
            <person name="Mudd A.B."/>
        </authorList>
    </citation>
    <scope>NUCLEOTIDE SEQUENCE</scope>
    <source>
        <strain evidence="8">HN-11 Male</strain>
        <tissue evidence="8">Kidney and liver</tissue>
    </source>
</reference>
<comment type="subcellular location">
    <subcellularLocation>
        <location evidence="1">Cytoplasm</location>
        <location evidence="1">Cytosol</location>
    </subcellularLocation>
</comment>
<dbReference type="EMBL" id="WNTK01003114">
    <property type="protein sequence ID" value="KAG9465370.1"/>
    <property type="molecule type" value="Genomic_DNA"/>
</dbReference>
<dbReference type="Pfam" id="PF23679">
    <property type="entry name" value="UPA-FIIND"/>
    <property type="match status" value="1"/>
</dbReference>
<feature type="domain" description="FIIND" evidence="7">
    <location>
        <begin position="112"/>
        <end position="239"/>
    </location>
</feature>
<dbReference type="GO" id="GO:0005829">
    <property type="term" value="C:cytosol"/>
    <property type="evidence" value="ECO:0007669"/>
    <property type="project" value="UniProtKB-SubCell"/>
</dbReference>
<dbReference type="GO" id="GO:0042981">
    <property type="term" value="P:regulation of apoptotic process"/>
    <property type="evidence" value="ECO:0007669"/>
    <property type="project" value="InterPro"/>
</dbReference>
<organism evidence="8 9">
    <name type="scientific">Eleutherodactylus coqui</name>
    <name type="common">Puerto Rican coqui</name>
    <dbReference type="NCBI Taxonomy" id="57060"/>
    <lineage>
        <taxon>Eukaryota</taxon>
        <taxon>Metazoa</taxon>
        <taxon>Chordata</taxon>
        <taxon>Craniata</taxon>
        <taxon>Vertebrata</taxon>
        <taxon>Euteleostomi</taxon>
        <taxon>Amphibia</taxon>
        <taxon>Batrachia</taxon>
        <taxon>Anura</taxon>
        <taxon>Neobatrachia</taxon>
        <taxon>Hyloidea</taxon>
        <taxon>Eleutherodactylidae</taxon>
        <taxon>Eleutherodactylinae</taxon>
        <taxon>Eleutherodactylus</taxon>
        <taxon>Eleutherodactylus</taxon>
    </lineage>
</organism>
<dbReference type="SUPFAM" id="SSF47986">
    <property type="entry name" value="DEATH domain"/>
    <property type="match status" value="1"/>
</dbReference>
<name>A0A8J6E6V4_ELECQ</name>
<dbReference type="AlphaFoldDB" id="A0A8J6E6V4"/>
<dbReference type="Pfam" id="PF00619">
    <property type="entry name" value="CARD"/>
    <property type="match status" value="1"/>
</dbReference>
<dbReference type="InterPro" id="IPR051249">
    <property type="entry name" value="NLRP_Inflammasome"/>
</dbReference>
<dbReference type="Proteomes" id="UP000770717">
    <property type="component" value="Unassembled WGS sequence"/>
</dbReference>
<dbReference type="InterPro" id="IPR011029">
    <property type="entry name" value="DEATH-like_dom_sf"/>
</dbReference>
<dbReference type="Pfam" id="PF13553">
    <property type="entry name" value="FIIND"/>
    <property type="match status" value="1"/>
</dbReference>
<evidence type="ECO:0000313" key="9">
    <source>
        <dbReference type="Proteomes" id="UP000770717"/>
    </source>
</evidence>
<dbReference type="PANTHER" id="PTHR46985">
    <property type="entry name" value="NACHT, LRR AND PYD DOMAINS-CONTAINING PROTEIN 1"/>
    <property type="match status" value="1"/>
</dbReference>
<gene>
    <name evidence="8" type="ORF">GDO78_018433</name>
</gene>
<evidence type="ECO:0000256" key="2">
    <source>
        <dbReference type="ARBA" id="ARBA00022490"/>
    </source>
</evidence>
<evidence type="ECO:0000313" key="8">
    <source>
        <dbReference type="EMBL" id="KAG9465370.1"/>
    </source>
</evidence>
<dbReference type="InterPro" id="IPR001315">
    <property type="entry name" value="CARD"/>
</dbReference>
<feature type="non-terminal residue" evidence="8">
    <location>
        <position position="1"/>
    </location>
</feature>
<evidence type="ECO:0000256" key="5">
    <source>
        <dbReference type="ARBA" id="ARBA00023198"/>
    </source>
</evidence>
<evidence type="ECO:0000259" key="7">
    <source>
        <dbReference type="PROSITE" id="PS51830"/>
    </source>
</evidence>
<feature type="domain" description="CARD" evidence="6">
    <location>
        <begin position="6"/>
        <end position="62"/>
    </location>
</feature>
<evidence type="ECO:0000256" key="1">
    <source>
        <dbReference type="ARBA" id="ARBA00004514"/>
    </source>
</evidence>